<organism evidence="7 8">
    <name type="scientific">Paenibacillus larvae subsp. pulvifaciens</name>
    <dbReference type="NCBI Taxonomy" id="1477"/>
    <lineage>
        <taxon>Bacteria</taxon>
        <taxon>Bacillati</taxon>
        <taxon>Bacillota</taxon>
        <taxon>Bacilli</taxon>
        <taxon>Bacillales</taxon>
        <taxon>Paenibacillaceae</taxon>
        <taxon>Paenibacillus</taxon>
    </lineage>
</organism>
<dbReference type="InterPro" id="IPR020103">
    <property type="entry name" value="PsdUridine_synth_cat_dom_sf"/>
</dbReference>
<dbReference type="NCBIfam" id="TIGR00071">
    <property type="entry name" value="hisT_truA"/>
    <property type="match status" value="1"/>
</dbReference>
<evidence type="ECO:0000259" key="6">
    <source>
        <dbReference type="Pfam" id="PF01416"/>
    </source>
</evidence>
<comment type="similarity">
    <text evidence="1 4 5">Belongs to the tRNA pseudouridine synthase TruA family.</text>
</comment>
<dbReference type="PANTHER" id="PTHR11142:SF0">
    <property type="entry name" value="TRNA PSEUDOURIDINE SYNTHASE-LIKE 1"/>
    <property type="match status" value="1"/>
</dbReference>
<dbReference type="Pfam" id="PF01416">
    <property type="entry name" value="PseudoU_synth_1"/>
    <property type="match status" value="2"/>
</dbReference>
<protein>
    <recommendedName>
        <fullName evidence="4">tRNA pseudouridine synthase A</fullName>
        <ecNumber evidence="4">5.4.99.12</ecNumber>
    </recommendedName>
    <alternativeName>
        <fullName evidence="4">tRNA pseudouridine(38-40) synthase</fullName>
    </alternativeName>
    <alternativeName>
        <fullName evidence="4">tRNA pseudouridylate synthase I</fullName>
    </alternativeName>
    <alternativeName>
        <fullName evidence="4">tRNA-uridine isomerase I</fullName>
    </alternativeName>
</protein>
<dbReference type="InterPro" id="IPR020094">
    <property type="entry name" value="TruA/RsuA/RluB/E/F_N"/>
</dbReference>
<dbReference type="HAMAP" id="MF_00171">
    <property type="entry name" value="TruA"/>
    <property type="match status" value="1"/>
</dbReference>
<dbReference type="CDD" id="cd02570">
    <property type="entry name" value="PseudoU_synth_EcTruA"/>
    <property type="match status" value="1"/>
</dbReference>
<dbReference type="GeneID" id="64220776"/>
<evidence type="ECO:0000256" key="3">
    <source>
        <dbReference type="ARBA" id="ARBA00023235"/>
    </source>
</evidence>
<evidence type="ECO:0000256" key="5">
    <source>
        <dbReference type="RuleBase" id="RU003792"/>
    </source>
</evidence>
<keyword evidence="2 4" id="KW-0819">tRNA processing</keyword>
<comment type="caution">
    <text evidence="4">Lacks conserved residue(s) required for the propagation of feature annotation.</text>
</comment>
<evidence type="ECO:0000256" key="4">
    <source>
        <dbReference type="HAMAP-Rule" id="MF_00171"/>
    </source>
</evidence>
<dbReference type="FunFam" id="3.30.70.580:FF:000001">
    <property type="entry name" value="tRNA pseudouridine synthase A"/>
    <property type="match status" value="1"/>
</dbReference>
<comment type="subunit">
    <text evidence="4">Homodimer.</text>
</comment>
<comment type="function">
    <text evidence="4">Formation of pseudouridine at positions 38, 39 and 40 in the anticodon stem and loop of transfer RNAs.</text>
</comment>
<evidence type="ECO:0000313" key="8">
    <source>
        <dbReference type="Proteomes" id="UP000192727"/>
    </source>
</evidence>
<dbReference type="EC" id="5.4.99.12" evidence="4"/>
<sequence>MRNLRFTLSYDGTSYSGFQTQPDGNTVQDQLEEAIHMLTGEKVKITSSGRTDAGVHARGQVVNFLTSSRIPVDRWCLALNSRLPRDIVVYEAEEVSLTFHSRKSAKRKTYCYEIRTSRFPDVFHRAFEVHYPTPLNIEAMKEALSCFIGTHDFTSFCTTRTTMENRVRTIYEARLEYLPDQDDPARGLIRIYLTGSGFLYNMVRIIVGTILQVGEGKEKSSEIPVILAAKDRRKAGPTAMAKGLTLWKVEYE</sequence>
<proteinExistence type="inferred from homology"/>
<evidence type="ECO:0000256" key="2">
    <source>
        <dbReference type="ARBA" id="ARBA00022694"/>
    </source>
</evidence>
<reference evidence="7 8" key="1">
    <citation type="submission" date="2017-03" db="EMBL/GenBank/DDBJ databases">
        <title>Paenibacillus larvae genome sequencing.</title>
        <authorList>
            <person name="Dingman D.W."/>
        </authorList>
    </citation>
    <scope>NUCLEOTIDE SEQUENCE [LARGE SCALE GENOMIC DNA]</scope>
    <source>
        <strain evidence="7 8">SAG 10367</strain>
    </source>
</reference>
<dbReference type="InterPro" id="IPR001406">
    <property type="entry name" value="PsdUridine_synth_TruA"/>
</dbReference>
<accession>A0A1V0US83</accession>
<dbReference type="InterPro" id="IPR020097">
    <property type="entry name" value="PsdUridine_synth_TruA_a/b_dom"/>
</dbReference>
<evidence type="ECO:0000313" key="7">
    <source>
        <dbReference type="EMBL" id="ARF68155.1"/>
    </source>
</evidence>
<dbReference type="GO" id="GO:0031119">
    <property type="term" value="P:tRNA pseudouridine synthesis"/>
    <property type="evidence" value="ECO:0007669"/>
    <property type="project" value="UniProtKB-UniRule"/>
</dbReference>
<dbReference type="GO" id="GO:0160147">
    <property type="term" value="F:tRNA pseudouridine(38-40) synthase activity"/>
    <property type="evidence" value="ECO:0007669"/>
    <property type="project" value="UniProtKB-EC"/>
</dbReference>
<feature type="binding site" evidence="4">
    <location>
        <position position="110"/>
    </location>
    <ligand>
        <name>substrate</name>
    </ligand>
</feature>
<evidence type="ECO:0000256" key="1">
    <source>
        <dbReference type="ARBA" id="ARBA00009375"/>
    </source>
</evidence>
<dbReference type="RefSeq" id="WP_077996260.1">
    <property type="nucleotide sequence ID" value="NZ_CP019794.1"/>
</dbReference>
<dbReference type="Proteomes" id="UP000192727">
    <property type="component" value="Chromosome"/>
</dbReference>
<dbReference type="InterPro" id="IPR020095">
    <property type="entry name" value="PsdUridine_synth_TruA_C"/>
</dbReference>
<dbReference type="Gene3D" id="3.30.70.660">
    <property type="entry name" value="Pseudouridine synthase I, catalytic domain, C-terminal subdomain"/>
    <property type="match status" value="1"/>
</dbReference>
<gene>
    <name evidence="4" type="primary">truA</name>
    <name evidence="7" type="ORF">B7C51_10495</name>
</gene>
<dbReference type="GO" id="GO:0003723">
    <property type="term" value="F:RNA binding"/>
    <property type="evidence" value="ECO:0007669"/>
    <property type="project" value="InterPro"/>
</dbReference>
<feature type="domain" description="Pseudouridine synthase I TruA alpha/beta" evidence="6">
    <location>
        <begin position="9"/>
        <end position="100"/>
    </location>
</feature>
<dbReference type="AlphaFoldDB" id="A0A1V0US83"/>
<dbReference type="EMBL" id="CP020557">
    <property type="protein sequence ID" value="ARF68155.1"/>
    <property type="molecule type" value="Genomic_DNA"/>
</dbReference>
<dbReference type="PIRSF" id="PIRSF001430">
    <property type="entry name" value="tRNA_psdUrid_synth"/>
    <property type="match status" value="1"/>
</dbReference>
<feature type="domain" description="Pseudouridine synthase I TruA alpha/beta" evidence="6">
    <location>
        <begin position="146"/>
        <end position="252"/>
    </location>
</feature>
<feature type="active site" description="Nucleophile" evidence="4">
    <location>
        <position position="52"/>
    </location>
</feature>
<dbReference type="Gene3D" id="3.30.70.580">
    <property type="entry name" value="Pseudouridine synthase I, catalytic domain, N-terminal subdomain"/>
    <property type="match status" value="1"/>
</dbReference>
<dbReference type="SUPFAM" id="SSF55120">
    <property type="entry name" value="Pseudouridine synthase"/>
    <property type="match status" value="1"/>
</dbReference>
<keyword evidence="3 4" id="KW-0413">Isomerase</keyword>
<comment type="catalytic activity">
    <reaction evidence="4 5">
        <text>uridine(38/39/40) in tRNA = pseudouridine(38/39/40) in tRNA</text>
        <dbReference type="Rhea" id="RHEA:22376"/>
        <dbReference type="Rhea" id="RHEA-COMP:10085"/>
        <dbReference type="Rhea" id="RHEA-COMP:10087"/>
        <dbReference type="ChEBI" id="CHEBI:65314"/>
        <dbReference type="ChEBI" id="CHEBI:65315"/>
        <dbReference type="EC" id="5.4.99.12"/>
    </reaction>
</comment>
<dbReference type="PANTHER" id="PTHR11142">
    <property type="entry name" value="PSEUDOURIDYLATE SYNTHASE"/>
    <property type="match status" value="1"/>
</dbReference>
<name>A0A1V0US83_9BACL</name>